<proteinExistence type="evidence at transcript level"/>
<accession>G9L0M9</accession>
<feature type="region of interest" description="Disordered" evidence="1">
    <location>
        <begin position="79"/>
        <end position="117"/>
    </location>
</feature>
<sequence>GWGPVPACAPQEVTSTSCQCKPLLRGAVPRLPGLPGPRTFPDLADGDGDPQCHTGALWKCPGTECQRPVGVHLPARGAGMQAQQGGGLPVGPTGEGNSLPDHCLHGGNGGHGEKSET</sequence>
<name>G9L0M9_MUSPF</name>
<dbReference type="EMBL" id="JP022110">
    <property type="protein sequence ID" value="AES10708.1"/>
    <property type="molecule type" value="mRNA"/>
</dbReference>
<evidence type="ECO:0000313" key="2">
    <source>
        <dbReference type="EMBL" id="AES10708.1"/>
    </source>
</evidence>
<feature type="non-terminal residue" evidence="2">
    <location>
        <position position="117"/>
    </location>
</feature>
<feature type="non-terminal residue" evidence="2">
    <location>
        <position position="1"/>
    </location>
</feature>
<dbReference type="AlphaFoldDB" id="G9L0M9"/>
<reference evidence="2" key="1">
    <citation type="journal article" date="2013" name="J. Virol.">
        <title>Sequencing, annotation, and characterization of the influenza ferret infectome.</title>
        <authorList>
            <person name="Leon A.J."/>
            <person name="Banner D."/>
            <person name="Xu L."/>
            <person name="Ran L."/>
            <person name="Peng Z."/>
            <person name="Yi K."/>
            <person name="Chen C."/>
            <person name="Xu F."/>
            <person name="Huang J."/>
            <person name="Zhao Z."/>
            <person name="Lin Z."/>
            <person name="Huang S.H."/>
            <person name="Fang Y."/>
            <person name="Kelvin A.A."/>
            <person name="Ross T.M."/>
            <person name="Farooqui A."/>
            <person name="Kelvin D.J."/>
        </authorList>
    </citation>
    <scope>NUCLEOTIDE SEQUENCE</scope>
    <source>
        <tissue evidence="2">Lungs</tissue>
    </source>
</reference>
<protein>
    <submittedName>
        <fullName evidence="2">Gamma-interferon inducible lysosomal thiol reductase</fullName>
    </submittedName>
</protein>
<organism evidence="2">
    <name type="scientific">Mustela putorius furo</name>
    <name type="common">European domestic ferret</name>
    <name type="synonym">Mustela furo</name>
    <dbReference type="NCBI Taxonomy" id="9669"/>
    <lineage>
        <taxon>Eukaryota</taxon>
        <taxon>Metazoa</taxon>
        <taxon>Chordata</taxon>
        <taxon>Craniata</taxon>
        <taxon>Vertebrata</taxon>
        <taxon>Euteleostomi</taxon>
        <taxon>Mammalia</taxon>
        <taxon>Eutheria</taxon>
        <taxon>Laurasiatheria</taxon>
        <taxon>Carnivora</taxon>
        <taxon>Caniformia</taxon>
        <taxon>Musteloidea</taxon>
        <taxon>Mustelidae</taxon>
        <taxon>Mustelinae</taxon>
        <taxon>Mustela</taxon>
    </lineage>
</organism>
<evidence type="ECO:0000256" key="1">
    <source>
        <dbReference type="SAM" id="MobiDB-lite"/>
    </source>
</evidence>